<protein>
    <submittedName>
        <fullName evidence="1">Uncharacterized protein</fullName>
    </submittedName>
</protein>
<dbReference type="Proteomes" id="UP000018291">
    <property type="component" value="Unassembled WGS sequence"/>
</dbReference>
<dbReference type="EMBL" id="CANL01000076">
    <property type="protein sequence ID" value="CCM65463.1"/>
    <property type="molecule type" value="Genomic_DNA"/>
</dbReference>
<accession>R4Z409</accession>
<sequence>MRGQLGQGADAVIMHGATPAELAPVVESYRVAT</sequence>
<gene>
    <name evidence="1" type="ORF">BN381_780012</name>
</gene>
<reference evidence="1 2" key="1">
    <citation type="journal article" date="2013" name="ISME J.">
        <title>Metabolic model for the filamentous 'Candidatus Microthrix parvicella' based on genomic and metagenomic analyses.</title>
        <authorList>
            <person name="Jon McIlroy S."/>
            <person name="Kristiansen R."/>
            <person name="Albertsen M."/>
            <person name="Michael Karst S."/>
            <person name="Rossetti S."/>
            <person name="Lund Nielsen J."/>
            <person name="Tandoi V."/>
            <person name="James Seviour R."/>
            <person name="Nielsen P.H."/>
        </authorList>
    </citation>
    <scope>NUCLEOTIDE SEQUENCE [LARGE SCALE GENOMIC DNA]</scope>
    <source>
        <strain evidence="1 2">RN1</strain>
    </source>
</reference>
<evidence type="ECO:0000313" key="2">
    <source>
        <dbReference type="Proteomes" id="UP000018291"/>
    </source>
</evidence>
<dbReference type="STRING" id="1229780.BN381_780012"/>
<organism evidence="1 2">
    <name type="scientific">Candidatus Neomicrothrix parvicella RN1</name>
    <dbReference type="NCBI Taxonomy" id="1229780"/>
    <lineage>
        <taxon>Bacteria</taxon>
        <taxon>Bacillati</taxon>
        <taxon>Actinomycetota</taxon>
        <taxon>Acidimicrobiia</taxon>
        <taxon>Acidimicrobiales</taxon>
        <taxon>Microthrixaceae</taxon>
        <taxon>Candidatus Neomicrothrix</taxon>
    </lineage>
</organism>
<name>R4Z409_9ACTN</name>
<comment type="caution">
    <text evidence="1">The sequence shown here is derived from an EMBL/GenBank/DDBJ whole genome shotgun (WGS) entry which is preliminary data.</text>
</comment>
<evidence type="ECO:0000313" key="1">
    <source>
        <dbReference type="EMBL" id="CCM65463.1"/>
    </source>
</evidence>
<keyword evidence="2" id="KW-1185">Reference proteome</keyword>
<dbReference type="HOGENOM" id="CLU_3381146_0_0_11"/>
<dbReference type="AlphaFoldDB" id="R4Z409"/>
<proteinExistence type="predicted"/>